<dbReference type="InterPro" id="IPR001810">
    <property type="entry name" value="F-box_dom"/>
</dbReference>
<protein>
    <recommendedName>
        <fullName evidence="1">F-box domain-containing protein</fullName>
    </recommendedName>
</protein>
<comment type="caution">
    <text evidence="2">The sequence shown here is derived from an EMBL/GenBank/DDBJ whole genome shotgun (WGS) entry which is preliminary data.</text>
</comment>
<evidence type="ECO:0000313" key="2">
    <source>
        <dbReference type="EMBL" id="CAI2386703.1"/>
    </source>
</evidence>
<evidence type="ECO:0000259" key="1">
    <source>
        <dbReference type="PROSITE" id="PS50181"/>
    </source>
</evidence>
<dbReference type="Proteomes" id="UP001295684">
    <property type="component" value="Unassembled WGS sequence"/>
</dbReference>
<keyword evidence="3" id="KW-1185">Reference proteome</keyword>
<dbReference type="EMBL" id="CAMPGE010029232">
    <property type="protein sequence ID" value="CAI2386703.1"/>
    <property type="molecule type" value="Genomic_DNA"/>
</dbReference>
<dbReference type="PROSITE" id="PS50181">
    <property type="entry name" value="FBOX"/>
    <property type="match status" value="1"/>
</dbReference>
<proteinExistence type="predicted"/>
<evidence type="ECO:0000313" key="3">
    <source>
        <dbReference type="Proteomes" id="UP001295684"/>
    </source>
</evidence>
<accession>A0AAD1Y8X2</accession>
<feature type="domain" description="F-box" evidence="1">
    <location>
        <begin position="1"/>
        <end position="46"/>
    </location>
</feature>
<dbReference type="AlphaFoldDB" id="A0AAD1Y8X2"/>
<reference evidence="2" key="1">
    <citation type="submission" date="2023-07" db="EMBL/GenBank/DDBJ databases">
        <authorList>
            <consortium name="AG Swart"/>
            <person name="Singh M."/>
            <person name="Singh A."/>
            <person name="Seah K."/>
            <person name="Emmerich C."/>
        </authorList>
    </citation>
    <scope>NUCLEOTIDE SEQUENCE</scope>
    <source>
        <strain evidence="2">DP1</strain>
    </source>
</reference>
<sequence>MKLTNIVIREILLFLEFQELADNRLELVSKIFYHNIMEDNELLRRMVNNYLDMIKDYQKEQEYQDSILETRKLKEQENSKEEIKEPERKYIKVYDDIHSNPIKLLKSLFNPSNKLMLMCERTTGGYQSGHESIYCLFQGREGFYNSCESNYFPNGLMCITAIPYSEDPNKVSCKDTKIKEAQNLSELYQDLTLGELDSKTKNLRYSRSRYHIPSDQSSSNSDDENEVKESFCHQLNLKAKDYNLKKSYRIFEDHSYRNLEYIAHDKGFADSSDRFYSQEYNKIIEFDTIIQREIAREKLFMLTEVEIHPASYCTCPAKAIAIFVHDYPIIPEDHPLTTIVKGLYDSLGWNRKEPTSYKNLRFRWGLRNDSDEESKDSINNGVQDDLREKRAKAAEEITAIYKDAANLGIIPPVSRSDENVLEFSQKFYSKKFDSHSKEEVKYDMNTTISKLPKPSEYLPIMESLDMSQIIEDSSYRLVCIAYDMDGGSKTYSIKLPPNTNGRYITILGLDTHQKGRDNNYDVGRLIFSGYSIPSCLKLSKE</sequence>
<name>A0AAD1Y8X2_EUPCR</name>
<organism evidence="2 3">
    <name type="scientific">Euplotes crassus</name>
    <dbReference type="NCBI Taxonomy" id="5936"/>
    <lineage>
        <taxon>Eukaryota</taxon>
        <taxon>Sar</taxon>
        <taxon>Alveolata</taxon>
        <taxon>Ciliophora</taxon>
        <taxon>Intramacronucleata</taxon>
        <taxon>Spirotrichea</taxon>
        <taxon>Hypotrichia</taxon>
        <taxon>Euplotida</taxon>
        <taxon>Euplotidae</taxon>
        <taxon>Moneuplotes</taxon>
    </lineage>
</organism>
<gene>
    <name evidence="2" type="ORF">ECRASSUSDP1_LOCUS28327</name>
</gene>